<name>A0A4Y8IAU2_9BACI</name>
<accession>A0A4Y8IAU2</accession>
<feature type="domain" description="DUF7674" evidence="1">
    <location>
        <begin position="8"/>
        <end position="115"/>
    </location>
</feature>
<gene>
    <name evidence="2" type="ORF">E3U55_16915</name>
</gene>
<evidence type="ECO:0000259" key="1">
    <source>
        <dbReference type="Pfam" id="PF24722"/>
    </source>
</evidence>
<evidence type="ECO:0000313" key="2">
    <source>
        <dbReference type="EMBL" id="TFB12912.1"/>
    </source>
</evidence>
<dbReference type="RefSeq" id="WP_134341657.1">
    <property type="nucleotide sequence ID" value="NZ_SOPW01000035.1"/>
</dbReference>
<keyword evidence="3" id="KW-1185">Reference proteome</keyword>
<organism evidence="2 3">
    <name type="scientific">Filobacillus milosensis</name>
    <dbReference type="NCBI Taxonomy" id="94137"/>
    <lineage>
        <taxon>Bacteria</taxon>
        <taxon>Bacillati</taxon>
        <taxon>Bacillota</taxon>
        <taxon>Bacilli</taxon>
        <taxon>Bacillales</taxon>
        <taxon>Bacillaceae</taxon>
        <taxon>Filobacillus</taxon>
    </lineage>
</organism>
<comment type="caution">
    <text evidence="2">The sequence shown here is derived from an EMBL/GenBank/DDBJ whole genome shotgun (WGS) entry which is preliminary data.</text>
</comment>
<evidence type="ECO:0000313" key="3">
    <source>
        <dbReference type="Proteomes" id="UP000297975"/>
    </source>
</evidence>
<dbReference type="InterPro" id="IPR056091">
    <property type="entry name" value="DUF7674"/>
</dbReference>
<sequence>MNRDYFAELFVNEFPGFKPLLEKHIQFNDELLPHVFFGECNDYFIKYLETEKTKELEKLFDFFERMATGDEYVKELLTVTILERLGDNEEILNTAYKYMGKETRKASDEIEKFWGRC</sequence>
<dbReference type="Pfam" id="PF24722">
    <property type="entry name" value="DUF7674"/>
    <property type="match status" value="1"/>
</dbReference>
<dbReference type="AlphaFoldDB" id="A0A4Y8IAU2"/>
<dbReference type="OrthoDB" id="2878670at2"/>
<dbReference type="Proteomes" id="UP000297975">
    <property type="component" value="Unassembled WGS sequence"/>
</dbReference>
<dbReference type="EMBL" id="SOPW01000035">
    <property type="protein sequence ID" value="TFB12912.1"/>
    <property type="molecule type" value="Genomic_DNA"/>
</dbReference>
<reference evidence="2 3" key="1">
    <citation type="submission" date="2019-03" db="EMBL/GenBank/DDBJ databases">
        <authorList>
            <person name="He R.-H."/>
        </authorList>
    </citation>
    <scope>NUCLEOTIDE SEQUENCE [LARGE SCALE GENOMIC DNA]</scope>
    <source>
        <strain evidence="3">SH 714</strain>
    </source>
</reference>
<proteinExistence type="predicted"/>
<protein>
    <recommendedName>
        <fullName evidence="1">DUF7674 domain-containing protein</fullName>
    </recommendedName>
</protein>